<protein>
    <submittedName>
        <fullName evidence="2">Uncharacterized protein</fullName>
    </submittedName>
</protein>
<feature type="transmembrane region" description="Helical" evidence="1">
    <location>
        <begin position="59"/>
        <end position="76"/>
    </location>
</feature>
<proteinExistence type="predicted"/>
<name>A0A9P9IP08_9HYPO</name>
<keyword evidence="3" id="KW-1185">Reference proteome</keyword>
<dbReference type="AlphaFoldDB" id="A0A9P9IP08"/>
<keyword evidence="1" id="KW-0812">Transmembrane</keyword>
<comment type="caution">
    <text evidence="2">The sequence shown here is derived from an EMBL/GenBank/DDBJ whole genome shotgun (WGS) entry which is preliminary data.</text>
</comment>
<keyword evidence="1" id="KW-1133">Transmembrane helix</keyword>
<gene>
    <name evidence="2" type="ORF">EDB81DRAFT_147060</name>
</gene>
<accession>A0A9P9IP08</accession>
<dbReference type="Proteomes" id="UP000738349">
    <property type="component" value="Unassembled WGS sequence"/>
</dbReference>
<sequence>MSKMRCQPDRHSPWWSISPRTASACRRTRAAGSITEKPDGYGGYGTGAGVVHAQRRCSLAVDMLFFFFLIWCIRAMRLHSRGFWVSTPACSSIGLFVFSRVCQDGSKNNMISYLNLWGLRSSLVSFSRFGVIPD</sequence>
<dbReference type="EMBL" id="JAGMUV010000019">
    <property type="protein sequence ID" value="KAH7127682.1"/>
    <property type="molecule type" value="Genomic_DNA"/>
</dbReference>
<evidence type="ECO:0000313" key="2">
    <source>
        <dbReference type="EMBL" id="KAH7127682.1"/>
    </source>
</evidence>
<evidence type="ECO:0000313" key="3">
    <source>
        <dbReference type="Proteomes" id="UP000738349"/>
    </source>
</evidence>
<keyword evidence="1" id="KW-0472">Membrane</keyword>
<evidence type="ECO:0000256" key="1">
    <source>
        <dbReference type="SAM" id="Phobius"/>
    </source>
</evidence>
<feature type="transmembrane region" description="Helical" evidence="1">
    <location>
        <begin position="82"/>
        <end position="102"/>
    </location>
</feature>
<organism evidence="2 3">
    <name type="scientific">Dactylonectria macrodidyma</name>
    <dbReference type="NCBI Taxonomy" id="307937"/>
    <lineage>
        <taxon>Eukaryota</taxon>
        <taxon>Fungi</taxon>
        <taxon>Dikarya</taxon>
        <taxon>Ascomycota</taxon>
        <taxon>Pezizomycotina</taxon>
        <taxon>Sordariomycetes</taxon>
        <taxon>Hypocreomycetidae</taxon>
        <taxon>Hypocreales</taxon>
        <taxon>Nectriaceae</taxon>
        <taxon>Dactylonectria</taxon>
    </lineage>
</organism>
<reference evidence="2" key="1">
    <citation type="journal article" date="2021" name="Nat. Commun.">
        <title>Genetic determinants of endophytism in the Arabidopsis root mycobiome.</title>
        <authorList>
            <person name="Mesny F."/>
            <person name="Miyauchi S."/>
            <person name="Thiergart T."/>
            <person name="Pickel B."/>
            <person name="Atanasova L."/>
            <person name="Karlsson M."/>
            <person name="Huettel B."/>
            <person name="Barry K.W."/>
            <person name="Haridas S."/>
            <person name="Chen C."/>
            <person name="Bauer D."/>
            <person name="Andreopoulos W."/>
            <person name="Pangilinan J."/>
            <person name="LaButti K."/>
            <person name="Riley R."/>
            <person name="Lipzen A."/>
            <person name="Clum A."/>
            <person name="Drula E."/>
            <person name="Henrissat B."/>
            <person name="Kohler A."/>
            <person name="Grigoriev I.V."/>
            <person name="Martin F.M."/>
            <person name="Hacquard S."/>
        </authorList>
    </citation>
    <scope>NUCLEOTIDE SEQUENCE</scope>
    <source>
        <strain evidence="2">MPI-CAGE-AT-0147</strain>
    </source>
</reference>